<dbReference type="AlphaFoldDB" id="A0A1H3AN63"/>
<dbReference type="GO" id="GO:0006310">
    <property type="term" value="P:DNA recombination"/>
    <property type="evidence" value="ECO:0007669"/>
    <property type="project" value="UniProtKB-KW"/>
</dbReference>
<dbReference type="EMBL" id="FNNZ01000020">
    <property type="protein sequence ID" value="SDX30871.1"/>
    <property type="molecule type" value="Genomic_DNA"/>
</dbReference>
<feature type="domain" description="Tyr recombinase" evidence="3">
    <location>
        <begin position="50"/>
        <end position="229"/>
    </location>
</feature>
<dbReference type="SUPFAM" id="SSF56349">
    <property type="entry name" value="DNA breaking-rejoining enzymes"/>
    <property type="match status" value="1"/>
</dbReference>
<keyword evidence="5" id="KW-1185">Reference proteome</keyword>
<keyword evidence="1" id="KW-0229">DNA integration</keyword>
<name>A0A1H3AN63_THIRO</name>
<dbReference type="PANTHER" id="PTHR30349">
    <property type="entry name" value="PHAGE INTEGRASE-RELATED"/>
    <property type="match status" value="1"/>
</dbReference>
<evidence type="ECO:0000256" key="1">
    <source>
        <dbReference type="ARBA" id="ARBA00022908"/>
    </source>
</evidence>
<organism evidence="4 5">
    <name type="scientific">Thiocapsa roseopersicina</name>
    <dbReference type="NCBI Taxonomy" id="1058"/>
    <lineage>
        <taxon>Bacteria</taxon>
        <taxon>Pseudomonadati</taxon>
        <taxon>Pseudomonadota</taxon>
        <taxon>Gammaproteobacteria</taxon>
        <taxon>Chromatiales</taxon>
        <taxon>Chromatiaceae</taxon>
        <taxon>Thiocapsa</taxon>
    </lineage>
</organism>
<dbReference type="InterPro" id="IPR050090">
    <property type="entry name" value="Tyrosine_recombinase_XerCD"/>
</dbReference>
<evidence type="ECO:0000313" key="5">
    <source>
        <dbReference type="Proteomes" id="UP000198816"/>
    </source>
</evidence>
<dbReference type="InterPro" id="IPR013762">
    <property type="entry name" value="Integrase-like_cat_sf"/>
</dbReference>
<dbReference type="InterPro" id="IPR011010">
    <property type="entry name" value="DNA_brk_join_enz"/>
</dbReference>
<accession>A0A1H3AN63</accession>
<dbReference type="GO" id="GO:0003677">
    <property type="term" value="F:DNA binding"/>
    <property type="evidence" value="ECO:0007669"/>
    <property type="project" value="InterPro"/>
</dbReference>
<sequence length="250" mass="27990">MERRRGQGVSDTTINRDLALLSAAIGYANVELEWMLPNPVAGRKLAEPEGRVRWITREESDALIAAAGRAPRAPFMADLITVALYTGCRRGELLGLDWARVDLKQNLIHLEGRHTKSGKRRSVPLCETARTAILRRARFRAEHCPDSQWVFSYRDGHQAKDIRGAFYSACRAANLADFTFHDLRHTCVAWLVTGGAPLAEIRDLLGQSTIMMTERYAHLAPENLRTTVGRLDMSRFSHAPDEATELARIG</sequence>
<dbReference type="PROSITE" id="PS51898">
    <property type="entry name" value="TYR_RECOMBINASE"/>
    <property type="match status" value="1"/>
</dbReference>
<reference evidence="5" key="1">
    <citation type="submission" date="2016-10" db="EMBL/GenBank/DDBJ databases">
        <authorList>
            <person name="Varghese N."/>
            <person name="Submissions S."/>
        </authorList>
    </citation>
    <scope>NUCLEOTIDE SEQUENCE [LARGE SCALE GENOMIC DNA]</scope>
    <source>
        <strain evidence="5">DSM 217</strain>
    </source>
</reference>
<dbReference type="PANTHER" id="PTHR30349:SF64">
    <property type="entry name" value="PROPHAGE INTEGRASE INTD-RELATED"/>
    <property type="match status" value="1"/>
</dbReference>
<proteinExistence type="predicted"/>
<dbReference type="Gene3D" id="1.10.443.10">
    <property type="entry name" value="Intergrase catalytic core"/>
    <property type="match status" value="1"/>
</dbReference>
<dbReference type="GO" id="GO:0015074">
    <property type="term" value="P:DNA integration"/>
    <property type="evidence" value="ECO:0007669"/>
    <property type="project" value="UniProtKB-KW"/>
</dbReference>
<dbReference type="Pfam" id="PF00589">
    <property type="entry name" value="Phage_integrase"/>
    <property type="match status" value="1"/>
</dbReference>
<dbReference type="InterPro" id="IPR002104">
    <property type="entry name" value="Integrase_catalytic"/>
</dbReference>
<gene>
    <name evidence="4" type="ORF">SAMN05421783_12069</name>
</gene>
<evidence type="ECO:0000256" key="2">
    <source>
        <dbReference type="ARBA" id="ARBA00023172"/>
    </source>
</evidence>
<dbReference type="Proteomes" id="UP000198816">
    <property type="component" value="Unassembled WGS sequence"/>
</dbReference>
<protein>
    <submittedName>
        <fullName evidence="4">Site-specific recombinase XerD</fullName>
    </submittedName>
</protein>
<keyword evidence="2" id="KW-0233">DNA recombination</keyword>
<dbReference type="CDD" id="cd00796">
    <property type="entry name" value="INT_Rci_Hp1_C"/>
    <property type="match status" value="1"/>
</dbReference>
<evidence type="ECO:0000313" key="4">
    <source>
        <dbReference type="EMBL" id="SDX30871.1"/>
    </source>
</evidence>
<dbReference type="STRING" id="1058.SAMN05421783_12069"/>
<evidence type="ECO:0000259" key="3">
    <source>
        <dbReference type="PROSITE" id="PS51898"/>
    </source>
</evidence>